<evidence type="ECO:0000313" key="2">
    <source>
        <dbReference type="Proteomes" id="UP000664032"/>
    </source>
</evidence>
<accession>A0ACB8GJU9</accession>
<sequence length="225" mass="24748">MKDRRTDKRSFIADVLLIARCYVVWGNRKSILFACLVLLLVGTAFGIISEGTTTPSLKRFIAVFILLVLVLNVGITLLTAGRIFWIAREVRSAMGPEMMSHYNFAICILIESGVVYTASTILLFCLSPTKFVLLGGIISIRTVCIMPILLLVQIALGQSIKDVDSTISRIEMASTPPVILDTIISNNDHGWDTSTHPQHSIASHADERRKNGGIDTIGRESCRDS</sequence>
<dbReference type="EMBL" id="JAFIQS020000011">
    <property type="protein sequence ID" value="KAH9475983.1"/>
    <property type="molecule type" value="Genomic_DNA"/>
</dbReference>
<name>A0ACB8GJU9_PSICU</name>
<keyword evidence="2" id="KW-1185">Reference proteome</keyword>
<proteinExistence type="predicted"/>
<comment type="caution">
    <text evidence="1">The sequence shown here is derived from an EMBL/GenBank/DDBJ whole genome shotgun (WGS) entry which is preliminary data.</text>
</comment>
<reference evidence="1" key="1">
    <citation type="submission" date="2021-10" db="EMBL/GenBank/DDBJ databases">
        <title>Psilocybe cubensis genome.</title>
        <authorList>
            <person name="Mckernan K.J."/>
            <person name="Crawford S."/>
            <person name="Trippe A."/>
            <person name="Kane L.T."/>
            <person name="Mclaughlin S."/>
        </authorList>
    </citation>
    <scope>NUCLEOTIDE SEQUENCE</scope>
    <source>
        <strain evidence="1">MGC-MH-2018</strain>
    </source>
</reference>
<gene>
    <name evidence="1" type="ORF">JR316_0011550</name>
</gene>
<evidence type="ECO:0000313" key="1">
    <source>
        <dbReference type="EMBL" id="KAH9475983.1"/>
    </source>
</evidence>
<dbReference type="Proteomes" id="UP000664032">
    <property type="component" value="Unassembled WGS sequence"/>
</dbReference>
<organism evidence="1 2">
    <name type="scientific">Psilocybe cubensis</name>
    <name type="common">Psychedelic mushroom</name>
    <name type="synonym">Stropharia cubensis</name>
    <dbReference type="NCBI Taxonomy" id="181762"/>
    <lineage>
        <taxon>Eukaryota</taxon>
        <taxon>Fungi</taxon>
        <taxon>Dikarya</taxon>
        <taxon>Basidiomycota</taxon>
        <taxon>Agaricomycotina</taxon>
        <taxon>Agaricomycetes</taxon>
        <taxon>Agaricomycetidae</taxon>
        <taxon>Agaricales</taxon>
        <taxon>Agaricineae</taxon>
        <taxon>Strophariaceae</taxon>
        <taxon>Psilocybe</taxon>
    </lineage>
</organism>
<protein>
    <submittedName>
        <fullName evidence="1">Uncharacterized protein</fullName>
    </submittedName>
</protein>